<keyword evidence="3" id="KW-1185">Reference proteome</keyword>
<keyword evidence="1" id="KW-0732">Signal</keyword>
<protein>
    <submittedName>
        <fullName evidence="2">PLC-like phosphodiesterase</fullName>
    </submittedName>
</protein>
<comment type="caution">
    <text evidence="2">The sequence shown here is derived from an EMBL/GenBank/DDBJ whole genome shotgun (WGS) entry which is preliminary data.</text>
</comment>
<feature type="signal peptide" evidence="1">
    <location>
        <begin position="1"/>
        <end position="20"/>
    </location>
</feature>
<accession>A0ABR3B8P1</accession>
<evidence type="ECO:0000313" key="3">
    <source>
        <dbReference type="Proteomes" id="UP001448207"/>
    </source>
</evidence>
<gene>
    <name evidence="2" type="ORF">J3Q64DRAFT_1215394</name>
</gene>
<reference evidence="2 3" key="1">
    <citation type="submission" date="2024-04" db="EMBL/GenBank/DDBJ databases">
        <title>Symmetric and asymmetric DNA N6-adenine methylation regulates different biological responses in Mucorales.</title>
        <authorList>
            <consortium name="Lawrence Berkeley National Laboratory"/>
            <person name="Lax C."/>
            <person name="Mondo S.J."/>
            <person name="Osorio-Concepcion M."/>
            <person name="Muszewska A."/>
            <person name="Corrochano-Luque M."/>
            <person name="Gutierrez G."/>
            <person name="Riley R."/>
            <person name="Lipzen A."/>
            <person name="Guo J."/>
            <person name="Hundley H."/>
            <person name="Amirebrahimi M."/>
            <person name="Ng V."/>
            <person name="Lorenzo-Gutierrez D."/>
            <person name="Binder U."/>
            <person name="Yang J."/>
            <person name="Song Y."/>
            <person name="Canovas D."/>
            <person name="Navarro E."/>
            <person name="Freitag M."/>
            <person name="Gabaldon T."/>
            <person name="Grigoriev I.V."/>
            <person name="Corrochano L.M."/>
            <person name="Nicolas F.E."/>
            <person name="Garre V."/>
        </authorList>
    </citation>
    <scope>NUCLEOTIDE SEQUENCE [LARGE SCALE GENOMIC DNA]</scope>
    <source>
        <strain evidence="2 3">L51</strain>
    </source>
</reference>
<dbReference type="EMBL" id="JBCLYO010000002">
    <property type="protein sequence ID" value="KAL0092423.1"/>
    <property type="molecule type" value="Genomic_DNA"/>
</dbReference>
<evidence type="ECO:0000256" key="1">
    <source>
        <dbReference type="SAM" id="SignalP"/>
    </source>
</evidence>
<dbReference type="PANTHER" id="PTHR13593">
    <property type="match status" value="1"/>
</dbReference>
<dbReference type="Gene3D" id="3.20.20.190">
    <property type="entry name" value="Phosphatidylinositol (PI) phosphodiesterase"/>
    <property type="match status" value="1"/>
</dbReference>
<name>A0ABR3B8P1_PHYBL</name>
<dbReference type="InterPro" id="IPR017946">
    <property type="entry name" value="PLC-like_Pdiesterase_TIM-brl"/>
</dbReference>
<proteinExistence type="predicted"/>
<organism evidence="2 3">
    <name type="scientific">Phycomyces blakesleeanus</name>
    <dbReference type="NCBI Taxonomy" id="4837"/>
    <lineage>
        <taxon>Eukaryota</taxon>
        <taxon>Fungi</taxon>
        <taxon>Fungi incertae sedis</taxon>
        <taxon>Mucoromycota</taxon>
        <taxon>Mucoromycotina</taxon>
        <taxon>Mucoromycetes</taxon>
        <taxon>Mucorales</taxon>
        <taxon>Phycomycetaceae</taxon>
        <taxon>Phycomyces</taxon>
    </lineage>
</organism>
<dbReference type="Proteomes" id="UP001448207">
    <property type="component" value="Unassembled WGS sequence"/>
</dbReference>
<evidence type="ECO:0000313" key="2">
    <source>
        <dbReference type="EMBL" id="KAL0092423.1"/>
    </source>
</evidence>
<dbReference type="PANTHER" id="PTHR13593:SF140">
    <property type="entry name" value="PLC-LIKE PHOSPHODIESTERASE"/>
    <property type="match status" value="1"/>
</dbReference>
<dbReference type="SUPFAM" id="SSF51695">
    <property type="entry name" value="PLC-like phosphodiesterases"/>
    <property type="match status" value="1"/>
</dbReference>
<feature type="chain" id="PRO_5046617259" evidence="1">
    <location>
        <begin position="21"/>
        <end position="344"/>
    </location>
</feature>
<dbReference type="Pfam" id="PF26146">
    <property type="entry name" value="PI-PLC_X"/>
    <property type="match status" value="1"/>
</dbReference>
<dbReference type="InterPro" id="IPR051057">
    <property type="entry name" value="PI-PLC_domain"/>
</dbReference>
<sequence length="344" mass="37101">MLSRFAIGALLACSLAVSSAQQLCNGYSELCAKPYDSLTYVLTHNSYAFSANPAANQLCGINDQLADGVRGLKLSAVKPVNSTSNDAADAIRLCHTSCSILDAGNAKDTLTSITAWVKENPNEVLTIMWNNLGDFGTSDFNALYEASGIIEYSHVQAYGNLTWPTLEELISSGKRVINFLDLGADQNILPWIMPQFNYVFETPYNNSNETSFSCVIDRPSDPEQPEEMMYVMNHFLYGSLVIEIPQKGSANVTNAASLLKQSKTCTTTFGRQPNFLEVDFYNKGTTLQIAAELNNVTYTGGTLKCDTDSSSGGTSSSTSTSDASNTQGSRVAILLFIAAAVLVL</sequence>